<evidence type="ECO:0000313" key="9">
    <source>
        <dbReference type="EMBL" id="EEV21318.1"/>
    </source>
</evidence>
<comment type="caution">
    <text evidence="9">The sequence shown here is derived from an EMBL/GenBank/DDBJ whole genome shotgun (WGS) entry which is preliminary data.</text>
</comment>
<comment type="similarity">
    <text evidence="7">Belongs to the binding-protein-dependent transport system permease family.</text>
</comment>
<evidence type="ECO:0000256" key="3">
    <source>
        <dbReference type="ARBA" id="ARBA00022475"/>
    </source>
</evidence>
<dbReference type="SUPFAM" id="SSF161098">
    <property type="entry name" value="MetI-like"/>
    <property type="match status" value="1"/>
</dbReference>
<sequence length="297" mass="33893">MKQNNFSRAILYLAPALIILVTFNLYPAVKVFLMSFYTKYNYFKHHVYEYGLDNYIALAKDEQFIAACINTLKFVLISVPISIILSLLISVLLVKNNKINTIIRNIYFLPFITSTVAVAVVFRWIFHSRFGLLNYALGIVGIKPIAWLTDSRYAMTALIILCVWKTLGYNILIILTGLRNIPQHYYSAARIDGAVPYKIFFRMTLPLLMPTVFFVSITSLIGAFKTFSEVYALFHRSAGPLNACMTIVYFIYDKLVNQFSYGISAAASFILFFVILLLTVLSFAVARLLNKHYGLKR</sequence>
<evidence type="ECO:0000256" key="1">
    <source>
        <dbReference type="ARBA" id="ARBA00004651"/>
    </source>
</evidence>
<dbReference type="RefSeq" id="WP_006187647.1">
    <property type="nucleotide sequence ID" value="NZ_ACYH01000011.1"/>
</dbReference>
<dbReference type="InterPro" id="IPR051393">
    <property type="entry name" value="ABC_transporter_permease"/>
</dbReference>
<name>C8PMA1_9SPIR</name>
<dbReference type="PANTHER" id="PTHR30193:SF37">
    <property type="entry name" value="INNER MEMBRANE ABC TRANSPORTER PERMEASE PROTEIN YCJO"/>
    <property type="match status" value="1"/>
</dbReference>
<feature type="domain" description="ABC transmembrane type-1" evidence="8">
    <location>
        <begin position="68"/>
        <end position="282"/>
    </location>
</feature>
<feature type="transmembrane region" description="Helical" evidence="7">
    <location>
        <begin position="156"/>
        <end position="179"/>
    </location>
</feature>
<dbReference type="InterPro" id="IPR000515">
    <property type="entry name" value="MetI-like"/>
</dbReference>
<evidence type="ECO:0000256" key="5">
    <source>
        <dbReference type="ARBA" id="ARBA00022989"/>
    </source>
</evidence>
<feature type="transmembrane region" description="Helical" evidence="7">
    <location>
        <begin position="199"/>
        <end position="221"/>
    </location>
</feature>
<keyword evidence="3" id="KW-1003">Cell membrane</keyword>
<comment type="subcellular location">
    <subcellularLocation>
        <location evidence="1 7">Cell membrane</location>
        <topology evidence="1 7">Multi-pass membrane protein</topology>
    </subcellularLocation>
</comment>
<dbReference type="GO" id="GO:0005886">
    <property type="term" value="C:plasma membrane"/>
    <property type="evidence" value="ECO:0007669"/>
    <property type="project" value="UniProtKB-SubCell"/>
</dbReference>
<dbReference type="OrthoDB" id="9787541at2"/>
<dbReference type="PROSITE" id="PS50928">
    <property type="entry name" value="ABC_TM1"/>
    <property type="match status" value="1"/>
</dbReference>
<evidence type="ECO:0000313" key="10">
    <source>
        <dbReference type="Proteomes" id="UP000004509"/>
    </source>
</evidence>
<dbReference type="GO" id="GO:0055085">
    <property type="term" value="P:transmembrane transport"/>
    <property type="evidence" value="ECO:0007669"/>
    <property type="project" value="InterPro"/>
</dbReference>
<evidence type="ECO:0000256" key="4">
    <source>
        <dbReference type="ARBA" id="ARBA00022692"/>
    </source>
</evidence>
<dbReference type="PANTHER" id="PTHR30193">
    <property type="entry name" value="ABC TRANSPORTER PERMEASE PROTEIN"/>
    <property type="match status" value="1"/>
</dbReference>
<dbReference type="eggNOG" id="COG1175">
    <property type="taxonomic scope" value="Bacteria"/>
</dbReference>
<accession>C8PMA1</accession>
<gene>
    <name evidence="9" type="ORF">TREVI0001_0515</name>
</gene>
<keyword evidence="4 7" id="KW-0812">Transmembrane</keyword>
<dbReference type="Pfam" id="PF00528">
    <property type="entry name" value="BPD_transp_1"/>
    <property type="match status" value="1"/>
</dbReference>
<dbReference type="EMBL" id="ACYH01000011">
    <property type="protein sequence ID" value="EEV21318.1"/>
    <property type="molecule type" value="Genomic_DNA"/>
</dbReference>
<evidence type="ECO:0000256" key="7">
    <source>
        <dbReference type="RuleBase" id="RU363032"/>
    </source>
</evidence>
<keyword evidence="2 7" id="KW-0813">Transport</keyword>
<dbReference type="Gene3D" id="1.10.3720.10">
    <property type="entry name" value="MetI-like"/>
    <property type="match status" value="1"/>
</dbReference>
<feature type="transmembrane region" description="Helical" evidence="7">
    <location>
        <begin position="9"/>
        <end position="29"/>
    </location>
</feature>
<dbReference type="CDD" id="cd06261">
    <property type="entry name" value="TM_PBP2"/>
    <property type="match status" value="1"/>
</dbReference>
<organism evidence="9 10">
    <name type="scientific">Treponema vincentii ATCC 35580</name>
    <dbReference type="NCBI Taxonomy" id="596324"/>
    <lineage>
        <taxon>Bacteria</taxon>
        <taxon>Pseudomonadati</taxon>
        <taxon>Spirochaetota</taxon>
        <taxon>Spirochaetia</taxon>
        <taxon>Spirochaetales</taxon>
        <taxon>Treponemataceae</taxon>
        <taxon>Treponema</taxon>
    </lineage>
</organism>
<proteinExistence type="inferred from homology"/>
<evidence type="ECO:0000259" key="8">
    <source>
        <dbReference type="PROSITE" id="PS50928"/>
    </source>
</evidence>
<dbReference type="STRING" id="596324.TREVI0001_0515"/>
<dbReference type="InterPro" id="IPR035906">
    <property type="entry name" value="MetI-like_sf"/>
</dbReference>
<feature type="transmembrane region" description="Helical" evidence="7">
    <location>
        <begin position="106"/>
        <end position="126"/>
    </location>
</feature>
<evidence type="ECO:0000256" key="2">
    <source>
        <dbReference type="ARBA" id="ARBA00022448"/>
    </source>
</evidence>
<dbReference type="AlphaFoldDB" id="C8PMA1"/>
<evidence type="ECO:0000256" key="6">
    <source>
        <dbReference type="ARBA" id="ARBA00023136"/>
    </source>
</evidence>
<feature type="transmembrane region" description="Helical" evidence="7">
    <location>
        <begin position="264"/>
        <end position="289"/>
    </location>
</feature>
<feature type="transmembrane region" description="Helical" evidence="7">
    <location>
        <begin position="74"/>
        <end position="94"/>
    </location>
</feature>
<keyword evidence="6 7" id="KW-0472">Membrane</keyword>
<keyword evidence="5 7" id="KW-1133">Transmembrane helix</keyword>
<protein>
    <submittedName>
        <fullName evidence="9">ABC transporter, permease protein</fullName>
    </submittedName>
</protein>
<reference evidence="9 10" key="1">
    <citation type="submission" date="2009-07" db="EMBL/GenBank/DDBJ databases">
        <authorList>
            <person name="Madupu R."/>
            <person name="Sebastian Y."/>
            <person name="Durkin A.S."/>
            <person name="Torralba M."/>
            <person name="Methe B."/>
            <person name="Sutton G.G."/>
            <person name="Strausberg R.L."/>
            <person name="Nelson K.E."/>
        </authorList>
    </citation>
    <scope>NUCLEOTIDE SEQUENCE [LARGE SCALE GENOMIC DNA]</scope>
    <source>
        <strain evidence="9 10">ATCC 35580</strain>
    </source>
</reference>
<dbReference type="Proteomes" id="UP000004509">
    <property type="component" value="Unassembled WGS sequence"/>
</dbReference>